<sequence>MLERSPRVVLAELHKPNLPVNRTVLGICNFNFLELLSLPPGNFNLSFDAFSPTPLSFS</sequence>
<dbReference type="AlphaFoldDB" id="A0A0M4CV98"/>
<proteinExistence type="predicted"/>
<keyword evidence="2" id="KW-1185">Reference proteome</keyword>
<reference evidence="1 2" key="1">
    <citation type="submission" date="2014-08" db="EMBL/GenBank/DDBJ databases">
        <title>Complete genome sequence of Corynebacterium deserti GIMN1.010 (=DSM 45689), isolated from desert sand in western China.</title>
        <authorList>
            <person name="Ruckert C."/>
            <person name="Albersmeier A."/>
            <person name="Kalinowski J."/>
        </authorList>
    </citation>
    <scope>NUCLEOTIDE SEQUENCE [LARGE SCALE GENOMIC DNA]</scope>
    <source>
        <strain evidence="1 2">GIMN1.010</strain>
    </source>
</reference>
<protein>
    <submittedName>
        <fullName evidence="1">Uncharacterized protein</fullName>
    </submittedName>
</protein>
<name>A0A0M4CV98_9CORY</name>
<evidence type="ECO:0000313" key="2">
    <source>
        <dbReference type="Proteomes" id="UP000068067"/>
    </source>
</evidence>
<dbReference type="KEGG" id="cdx:CDES_00010"/>
<dbReference type="EMBL" id="CP009220">
    <property type="protein sequence ID" value="ALC04495.1"/>
    <property type="molecule type" value="Genomic_DNA"/>
</dbReference>
<dbReference type="Proteomes" id="UP000068067">
    <property type="component" value="Chromosome"/>
</dbReference>
<gene>
    <name evidence="1" type="ORF">CDES_00010</name>
</gene>
<evidence type="ECO:0000313" key="1">
    <source>
        <dbReference type="EMBL" id="ALC04495.1"/>
    </source>
</evidence>
<accession>A0A0M4CV98</accession>
<dbReference type="PATRIC" id="fig|931089.4.peg.2"/>
<dbReference type="STRING" id="931089.CDES_00010"/>
<organism evidence="1 2">
    <name type="scientific">Corynebacterium deserti GIMN1.010</name>
    <dbReference type="NCBI Taxonomy" id="931089"/>
    <lineage>
        <taxon>Bacteria</taxon>
        <taxon>Bacillati</taxon>
        <taxon>Actinomycetota</taxon>
        <taxon>Actinomycetes</taxon>
        <taxon>Mycobacteriales</taxon>
        <taxon>Corynebacteriaceae</taxon>
        <taxon>Corynebacterium</taxon>
    </lineage>
</organism>